<protein>
    <submittedName>
        <fullName evidence="2">Membrane protein</fullName>
    </submittedName>
</protein>
<dbReference type="EMBL" id="CP000246">
    <property type="protein sequence ID" value="ABG84432.1"/>
    <property type="molecule type" value="Genomic_DNA"/>
</dbReference>
<evidence type="ECO:0000313" key="2">
    <source>
        <dbReference type="EMBL" id="ABG84432.1"/>
    </source>
</evidence>
<sequence length="383" mass="44376">MLVSLIYVFKQVLSANLDLFYILSLILLIKSLIKKEKYLIKLLYVIYIILFYTGIQIIFLNTSIDLIRYFVSSFKLILNFNLLFYIIKKIKFININKIIKNISYIFFIILVFALILRNNNILWRLNDYVNTFEEVRLRFFYYEPSELGFQVAIIIIIFVFKIYTKKIINKKDFCIIIFLSIILSLTSAYGAIISLMLALIPILFKSFKLNSYKKLLIAYSIILISIVIIYLNFYKISDSYIVQRGLSIISGEDGSVNYRFDIGLNIMINALKNTNLLGVGLSNANTDNFIIEYSNFGLVEVIANSFMYVITELGVLAVVFLVYLLIKCLISAKINNSILKLSLIIYIFSYQIAGGYFSNPTNWIIYGIILSNIKDEELFGRKD</sequence>
<feature type="transmembrane region" description="Helical" evidence="1">
    <location>
        <begin position="42"/>
        <end position="60"/>
    </location>
</feature>
<gene>
    <name evidence="2" type="ordered locus">CPF_0476</name>
</gene>
<reference evidence="2 3" key="1">
    <citation type="journal article" date="2006" name="Genome Res.">
        <title>Skewed genomic variability in strains of the toxigenic bacterial pathogen, Clostridium perfringens.</title>
        <authorList>
            <person name="Myers G.S."/>
            <person name="Rasko D.A."/>
            <person name="Cheung J.K."/>
            <person name="Ravel J."/>
            <person name="Seshadri R."/>
            <person name="Deboy R.T."/>
            <person name="Ren Q."/>
            <person name="Varga J."/>
            <person name="Awad M.M."/>
            <person name="Brinkac L.M."/>
            <person name="Daugherty S.C."/>
            <person name="Haft D.H."/>
            <person name="Dodson R.J."/>
            <person name="Madupu R."/>
            <person name="Nelson W.C."/>
            <person name="Rosovitz M.J."/>
            <person name="Sullivan S.A."/>
            <person name="Khouri H."/>
            <person name="Dimitrov G.I."/>
            <person name="Watkins K.L."/>
            <person name="Mulligan S."/>
            <person name="Benton J."/>
            <person name="Radune D."/>
            <person name="Fisher D.J."/>
            <person name="Atkins H.S."/>
            <person name="Hiscox T."/>
            <person name="Jost B.H."/>
            <person name="Billington S.J."/>
            <person name="Songer J.G."/>
            <person name="McClane B.A."/>
            <person name="Titball R.W."/>
            <person name="Rood J.I."/>
            <person name="Melville S.B."/>
            <person name="Paulsen I.T."/>
        </authorList>
    </citation>
    <scope>NUCLEOTIDE SEQUENCE [LARGE SCALE GENOMIC DNA]</scope>
    <source>
        <strain evidence="3">ATCC 13124 / DSM 756 / JCM 1290 / NCIMB 6125 / NCTC 8237 / S 107 / Type A</strain>
    </source>
</reference>
<feature type="transmembrane region" description="Helical" evidence="1">
    <location>
        <begin position="66"/>
        <end position="86"/>
    </location>
</feature>
<feature type="transmembrane region" description="Helical" evidence="1">
    <location>
        <begin position="98"/>
        <end position="116"/>
    </location>
</feature>
<accession>A0A0H2YUC0</accession>
<dbReference type="STRING" id="195103.CPF_0476"/>
<keyword evidence="1" id="KW-0812">Transmembrane</keyword>
<feature type="transmembrane region" description="Helical" evidence="1">
    <location>
        <begin position="12"/>
        <end position="30"/>
    </location>
</feature>
<evidence type="ECO:0000313" key="3">
    <source>
        <dbReference type="Proteomes" id="UP000001823"/>
    </source>
</evidence>
<feature type="transmembrane region" description="Helical" evidence="1">
    <location>
        <begin position="338"/>
        <end position="357"/>
    </location>
</feature>
<feature type="transmembrane region" description="Helical" evidence="1">
    <location>
        <begin position="147"/>
        <end position="164"/>
    </location>
</feature>
<dbReference type="KEGG" id="cpf:CPF_0476"/>
<dbReference type="PaxDb" id="195103-CPF_0476"/>
<feature type="transmembrane region" description="Helical" evidence="1">
    <location>
        <begin position="176"/>
        <end position="204"/>
    </location>
</feature>
<keyword evidence="1" id="KW-1133">Transmembrane helix</keyword>
<dbReference type="eggNOG" id="ENOG502ZWYD">
    <property type="taxonomic scope" value="Bacteria"/>
</dbReference>
<name>A0A0H2YUC0_CLOP1</name>
<organism evidence="2 3">
    <name type="scientific">Clostridium perfringens (strain ATCC 13124 / DSM 756 / JCM 1290 / NCIMB 6125 / NCTC 8237 / Type A)</name>
    <dbReference type="NCBI Taxonomy" id="195103"/>
    <lineage>
        <taxon>Bacteria</taxon>
        <taxon>Bacillati</taxon>
        <taxon>Bacillota</taxon>
        <taxon>Clostridia</taxon>
        <taxon>Eubacteriales</taxon>
        <taxon>Clostridiaceae</taxon>
        <taxon>Clostridium</taxon>
    </lineage>
</organism>
<feature type="transmembrane region" description="Helical" evidence="1">
    <location>
        <begin position="216"/>
        <end position="234"/>
    </location>
</feature>
<evidence type="ECO:0000256" key="1">
    <source>
        <dbReference type="SAM" id="Phobius"/>
    </source>
</evidence>
<keyword evidence="3" id="KW-1185">Reference proteome</keyword>
<dbReference type="AlphaFoldDB" id="A0A0H2YUC0"/>
<feature type="transmembrane region" description="Helical" evidence="1">
    <location>
        <begin position="306"/>
        <end position="326"/>
    </location>
</feature>
<dbReference type="Proteomes" id="UP000001823">
    <property type="component" value="Chromosome"/>
</dbReference>
<dbReference type="HOGENOM" id="CLU_722997_0_0_9"/>
<keyword evidence="1" id="KW-0472">Membrane</keyword>
<proteinExistence type="predicted"/>